<dbReference type="AlphaFoldDB" id="A0A0D9VG74"/>
<evidence type="ECO:0000256" key="3">
    <source>
        <dbReference type="ARBA" id="ARBA00022737"/>
    </source>
</evidence>
<reference evidence="11 12" key="1">
    <citation type="submission" date="2012-08" db="EMBL/GenBank/DDBJ databases">
        <title>Oryza genome evolution.</title>
        <authorList>
            <person name="Wing R.A."/>
        </authorList>
    </citation>
    <scope>NUCLEOTIDE SEQUENCE</scope>
</reference>
<organism evidence="11 12">
    <name type="scientific">Leersia perrieri</name>
    <dbReference type="NCBI Taxonomy" id="77586"/>
    <lineage>
        <taxon>Eukaryota</taxon>
        <taxon>Viridiplantae</taxon>
        <taxon>Streptophyta</taxon>
        <taxon>Embryophyta</taxon>
        <taxon>Tracheophyta</taxon>
        <taxon>Spermatophyta</taxon>
        <taxon>Magnoliopsida</taxon>
        <taxon>Liliopsida</taxon>
        <taxon>Poales</taxon>
        <taxon>Poaceae</taxon>
        <taxon>BOP clade</taxon>
        <taxon>Oryzoideae</taxon>
        <taxon>Oryzeae</taxon>
        <taxon>Oryzinae</taxon>
        <taxon>Leersia</taxon>
    </lineage>
</organism>
<dbReference type="GO" id="GO:0002758">
    <property type="term" value="P:innate immune response-activating signaling pathway"/>
    <property type="evidence" value="ECO:0007669"/>
    <property type="project" value="UniProtKB-ARBA"/>
</dbReference>
<keyword evidence="2" id="KW-0433">Leucine-rich repeat</keyword>
<dbReference type="Pfam" id="PF23559">
    <property type="entry name" value="WHD_DRP"/>
    <property type="match status" value="1"/>
</dbReference>
<evidence type="ECO:0000259" key="7">
    <source>
        <dbReference type="Pfam" id="PF00931"/>
    </source>
</evidence>
<keyword evidence="4" id="KW-0547">Nucleotide-binding</keyword>
<dbReference type="GO" id="GO:0042742">
    <property type="term" value="P:defense response to bacterium"/>
    <property type="evidence" value="ECO:0007669"/>
    <property type="project" value="UniProtKB-ARBA"/>
</dbReference>
<feature type="domain" description="Disease resistance protein winged helix" evidence="9">
    <location>
        <begin position="454"/>
        <end position="518"/>
    </location>
</feature>
<dbReference type="InterPro" id="IPR041118">
    <property type="entry name" value="Rx_N"/>
</dbReference>
<dbReference type="EnsemblPlants" id="LPERR02G13990.1">
    <property type="protein sequence ID" value="LPERR02G13990.1"/>
    <property type="gene ID" value="LPERR02G13990"/>
</dbReference>
<dbReference type="InterPro" id="IPR055414">
    <property type="entry name" value="LRR_R13L4/SHOC2-like"/>
</dbReference>
<dbReference type="SUPFAM" id="SSF52058">
    <property type="entry name" value="L domain-like"/>
    <property type="match status" value="1"/>
</dbReference>
<reference evidence="12" key="2">
    <citation type="submission" date="2013-12" db="EMBL/GenBank/DDBJ databases">
        <authorList>
            <person name="Yu Y."/>
            <person name="Lee S."/>
            <person name="de Baynast K."/>
            <person name="Wissotski M."/>
            <person name="Liu L."/>
            <person name="Talag J."/>
            <person name="Goicoechea J."/>
            <person name="Angelova A."/>
            <person name="Jetty R."/>
            <person name="Kudrna D."/>
            <person name="Golser W."/>
            <person name="Rivera L."/>
            <person name="Zhang J."/>
            <person name="Wing R."/>
        </authorList>
    </citation>
    <scope>NUCLEOTIDE SEQUENCE</scope>
</reference>
<evidence type="ECO:0000256" key="5">
    <source>
        <dbReference type="ARBA" id="ARBA00022821"/>
    </source>
</evidence>
<dbReference type="GO" id="GO:0043531">
    <property type="term" value="F:ADP binding"/>
    <property type="evidence" value="ECO:0007669"/>
    <property type="project" value="InterPro"/>
</dbReference>
<sequence>MSTGMEHAIVSAATGVLSPLIGKLSTLLEKEYSSLKGVRGEIVSLREEVSSMNAMLLKLAAEDNPDVQDRVWGNQIRDLSYDIEDCIDDFMLRVDQHGNTASPDGDGKAGVFHRCLSKMKSLGARHDIAGKIRELKARADVVSKRHERYRFQGSSSPFTSSSSGCAVGIDPRLHAFYAKEDSLVGIQEPRDEVIRLLASQGEEEGSVNKLKVVSIVGFGGLGKTTLASAVHRKLGEEEQFDCRLVVPVSQSPDIMRLFQNILLQDFNVKPCTHNDLQGIINQLRSHLLDKRYLIILDDLWDVSVWENALKCAFPDNNLGSRVVTTTRDNTVAEKCCGQQRDCIYNMKPLNETDSKKLFFNRIFGSENDCPNELKSISDEILRKCHGLPLAIITIASLLASQASKEKDEWEHVRNSLGSKLGTDPSLEMMQQILNLSYKNLHPHAKTCFLYLGAYPEDYVIWKDDLVRQWAAEGFVHGVENARGYFNQLVNRSMIQPVKIGYNDEVLSCRVHDMMLELIIRKYSVEENFLTAVVGNSQEVKGSIHNVRRLFHYSEVGRRQAAPAMRIDLQKVRSIAAPVIASGIHQFRFLDMKFLRVLVLEFIYNPKEQSTQSVDLSVMCKLLLLRYIKIHSECMLKLPPRIRMLQHLETLEIVSRADKAGLAIPSDVAQLPRLSYLSILPHMLGGLPDNVGTMIQLRSLAFFILEENSLDIIKSLRLLTNLRELYLISASGGDGDGTEIVALAPAPEMDALQSSVSGMDCKLYLNAWSMWLPRVPQWVGRLKNIYGLELGVGKLCKDGVSVLADLPAMARLDLWIKSAPTESIVIAGAGFPMLKHLIFTCRALCLTFEAGAMPKLRRLDLEFNADGGGDGCFGNALVGVDHLADLRVVSAKVGGFSTALAAAAAAEEPDERSATMFRLRDAVDLHPKRPRLDITYTQGKYGLSGLPGYSAGFDV</sequence>
<evidence type="ECO:0008006" key="13">
    <source>
        <dbReference type="Google" id="ProtNLM"/>
    </source>
</evidence>
<dbReference type="Gramene" id="LPERR02G13990.1">
    <property type="protein sequence ID" value="LPERR02G13990.1"/>
    <property type="gene ID" value="LPERR02G13990"/>
</dbReference>
<reference evidence="11" key="3">
    <citation type="submission" date="2015-04" db="UniProtKB">
        <authorList>
            <consortium name="EnsemblPlants"/>
        </authorList>
    </citation>
    <scope>IDENTIFICATION</scope>
</reference>
<evidence type="ECO:0000313" key="11">
    <source>
        <dbReference type="EnsemblPlants" id="LPERR02G13990.1"/>
    </source>
</evidence>
<evidence type="ECO:0000256" key="4">
    <source>
        <dbReference type="ARBA" id="ARBA00022741"/>
    </source>
</evidence>
<name>A0A0D9VG74_9ORYZ</name>
<feature type="domain" description="NB-ARC" evidence="7">
    <location>
        <begin position="208"/>
        <end position="364"/>
    </location>
</feature>
<evidence type="ECO:0000256" key="1">
    <source>
        <dbReference type="ARBA" id="ARBA00008894"/>
    </source>
</evidence>
<accession>A0A0D9VG74</accession>
<protein>
    <recommendedName>
        <fullName evidence="13">AAA+ ATPase domain-containing protein</fullName>
    </recommendedName>
</protein>
<dbReference type="Proteomes" id="UP000032180">
    <property type="component" value="Chromosome 2"/>
</dbReference>
<evidence type="ECO:0000259" key="10">
    <source>
        <dbReference type="Pfam" id="PF23598"/>
    </source>
</evidence>
<keyword evidence="5" id="KW-0611">Plant defense</keyword>
<keyword evidence="12" id="KW-1185">Reference proteome</keyword>
<dbReference type="CDD" id="cd14798">
    <property type="entry name" value="RX-CC_like"/>
    <property type="match status" value="1"/>
</dbReference>
<keyword evidence="6" id="KW-0175">Coiled coil</keyword>
<dbReference type="PANTHER" id="PTHR23155:SF906">
    <property type="entry name" value="OS08G0205100 PROTEIN"/>
    <property type="match status" value="1"/>
</dbReference>
<dbReference type="InterPro" id="IPR027417">
    <property type="entry name" value="P-loop_NTPase"/>
</dbReference>
<feature type="domain" description="Disease resistance R13L4/SHOC-2-like LRR" evidence="10">
    <location>
        <begin position="570"/>
        <end position="931"/>
    </location>
</feature>
<dbReference type="FunFam" id="1.10.10.10:FF:000322">
    <property type="entry name" value="Probable disease resistance protein At1g63360"/>
    <property type="match status" value="1"/>
</dbReference>
<dbReference type="SUPFAM" id="SSF52540">
    <property type="entry name" value="P-loop containing nucleoside triphosphate hydrolases"/>
    <property type="match status" value="1"/>
</dbReference>
<dbReference type="InterPro" id="IPR038005">
    <property type="entry name" value="RX-like_CC"/>
</dbReference>
<dbReference type="GO" id="GO:0009626">
    <property type="term" value="P:plant-type hypersensitive response"/>
    <property type="evidence" value="ECO:0007669"/>
    <property type="project" value="UniProtKB-ARBA"/>
</dbReference>
<dbReference type="Pfam" id="PF00931">
    <property type="entry name" value="NB-ARC"/>
    <property type="match status" value="1"/>
</dbReference>
<dbReference type="STRING" id="77586.A0A0D9VG74"/>
<dbReference type="Gene3D" id="1.10.8.430">
    <property type="entry name" value="Helical domain of apoptotic protease-activating factors"/>
    <property type="match status" value="1"/>
</dbReference>
<dbReference type="Pfam" id="PF23598">
    <property type="entry name" value="LRR_14"/>
    <property type="match status" value="1"/>
</dbReference>
<dbReference type="HOGENOM" id="CLU_000837_25_2_1"/>
<evidence type="ECO:0000256" key="6">
    <source>
        <dbReference type="ARBA" id="ARBA00023054"/>
    </source>
</evidence>
<evidence type="ECO:0000259" key="8">
    <source>
        <dbReference type="Pfam" id="PF18052"/>
    </source>
</evidence>
<dbReference type="InterPro" id="IPR042197">
    <property type="entry name" value="Apaf_helical"/>
</dbReference>
<dbReference type="PANTHER" id="PTHR23155">
    <property type="entry name" value="DISEASE RESISTANCE PROTEIN RP"/>
    <property type="match status" value="1"/>
</dbReference>
<dbReference type="Gene3D" id="3.40.50.300">
    <property type="entry name" value="P-loop containing nucleotide triphosphate hydrolases"/>
    <property type="match status" value="1"/>
</dbReference>
<dbReference type="eggNOG" id="KOG4658">
    <property type="taxonomic scope" value="Eukaryota"/>
</dbReference>
<comment type="similarity">
    <text evidence="1">Belongs to the disease resistance NB-LRR family.</text>
</comment>
<dbReference type="InterPro" id="IPR058922">
    <property type="entry name" value="WHD_DRP"/>
</dbReference>
<dbReference type="Gene3D" id="3.80.10.10">
    <property type="entry name" value="Ribonuclease Inhibitor"/>
    <property type="match status" value="1"/>
</dbReference>
<evidence type="ECO:0000256" key="2">
    <source>
        <dbReference type="ARBA" id="ARBA00022614"/>
    </source>
</evidence>
<dbReference type="PRINTS" id="PR00364">
    <property type="entry name" value="DISEASERSIST"/>
</dbReference>
<dbReference type="InterPro" id="IPR032675">
    <property type="entry name" value="LRR_dom_sf"/>
</dbReference>
<dbReference type="Pfam" id="PF18052">
    <property type="entry name" value="Rx_N"/>
    <property type="match status" value="1"/>
</dbReference>
<evidence type="ECO:0000313" key="12">
    <source>
        <dbReference type="Proteomes" id="UP000032180"/>
    </source>
</evidence>
<evidence type="ECO:0000259" key="9">
    <source>
        <dbReference type="Pfam" id="PF23559"/>
    </source>
</evidence>
<feature type="domain" description="Disease resistance N-terminal" evidence="8">
    <location>
        <begin position="16"/>
        <end position="100"/>
    </location>
</feature>
<dbReference type="InterPro" id="IPR044974">
    <property type="entry name" value="Disease_R_plants"/>
</dbReference>
<proteinExistence type="inferred from homology"/>
<dbReference type="Gene3D" id="1.20.5.4130">
    <property type="match status" value="1"/>
</dbReference>
<keyword evidence="3" id="KW-0677">Repeat</keyword>
<dbReference type="InterPro" id="IPR002182">
    <property type="entry name" value="NB-ARC"/>
</dbReference>